<dbReference type="GO" id="GO:1990904">
    <property type="term" value="C:ribonucleoprotein complex"/>
    <property type="evidence" value="ECO:0007669"/>
    <property type="project" value="UniProtKB-KW"/>
</dbReference>
<dbReference type="InterPro" id="IPR018283">
    <property type="entry name" value="Ribosomal_eS8_CS"/>
</dbReference>
<dbReference type="CDD" id="cd11380">
    <property type="entry name" value="Ribosomal_S8e_like"/>
    <property type="match status" value="1"/>
</dbReference>
<dbReference type="GO" id="GO:0005840">
    <property type="term" value="C:ribosome"/>
    <property type="evidence" value="ECO:0007669"/>
    <property type="project" value="UniProtKB-KW"/>
</dbReference>
<evidence type="ECO:0000313" key="6">
    <source>
        <dbReference type="EMBL" id="AII97639.1"/>
    </source>
</evidence>
<proteinExistence type="evidence at transcript level"/>
<name>A0A076L229_NEPPI</name>
<organism evidence="6">
    <name type="scientific">Nephila pilipes</name>
    <name type="common">Giant wood spider</name>
    <name type="synonym">Nephila maculata</name>
    <dbReference type="NCBI Taxonomy" id="299642"/>
    <lineage>
        <taxon>Eukaryota</taxon>
        <taxon>Metazoa</taxon>
        <taxon>Ecdysozoa</taxon>
        <taxon>Arthropoda</taxon>
        <taxon>Chelicerata</taxon>
        <taxon>Arachnida</taxon>
        <taxon>Araneae</taxon>
        <taxon>Araneomorphae</taxon>
        <taxon>Entelegynae</taxon>
        <taxon>Araneoidea</taxon>
        <taxon>Nephilidae</taxon>
        <taxon>Nephila</taxon>
    </lineage>
</organism>
<dbReference type="PANTHER" id="PTHR10394">
    <property type="entry name" value="40S RIBOSOMAL PROTEIN S8"/>
    <property type="match status" value="1"/>
</dbReference>
<keyword evidence="3 4" id="KW-0687">Ribonucleoprotein</keyword>
<evidence type="ECO:0000256" key="4">
    <source>
        <dbReference type="RuleBase" id="RU000669"/>
    </source>
</evidence>
<reference evidence="6" key="1">
    <citation type="submission" date="2013-07" db="EMBL/GenBank/DDBJ databases">
        <title>Nephila pilipes venom gland.</title>
        <authorList>
            <person name="Huo L.J."/>
        </authorList>
    </citation>
    <scope>NUCLEOTIDE SEQUENCE</scope>
    <source>
        <tissue evidence="6">Venom gland</tissue>
    </source>
</reference>
<evidence type="ECO:0000256" key="1">
    <source>
        <dbReference type="ARBA" id="ARBA00005257"/>
    </source>
</evidence>
<feature type="region of interest" description="Disordered" evidence="5">
    <location>
        <begin position="1"/>
        <end position="31"/>
    </location>
</feature>
<sequence length="208" mass="24052">MGISRDHWHKRRKTGGKRKPIRKKRKFELGRPAANTKIGPQRIHTVRTRGGNKKYRALGLDHGNFSWASEHCTRKTRIVDTVYNASNNELVRTKTLVKNAIVLIDATPFRQWYEAHYALPLGRKKGAKLTEAEDAVLNKKRSKKTEKKYKERQKLAKVEPALEEQFMSGRVYACISSRPGQCGRCDGYVLEGRELEFYQRKIKARKGK</sequence>
<dbReference type="GO" id="GO:0003735">
    <property type="term" value="F:structural constituent of ribosome"/>
    <property type="evidence" value="ECO:0007669"/>
    <property type="project" value="InterPro"/>
</dbReference>
<keyword evidence="2 4" id="KW-0689">Ribosomal protein</keyword>
<dbReference type="EMBL" id="KF433315">
    <property type="protein sequence ID" value="AII97639.1"/>
    <property type="molecule type" value="mRNA"/>
</dbReference>
<dbReference type="InterPro" id="IPR022309">
    <property type="entry name" value="Ribosomal_Se8/biogenesis_NSA2"/>
</dbReference>
<comment type="similarity">
    <text evidence="1 4">Belongs to the eukaryotic ribosomal protein eS8 family.</text>
</comment>
<evidence type="ECO:0000256" key="2">
    <source>
        <dbReference type="ARBA" id="ARBA00022980"/>
    </source>
</evidence>
<feature type="compositionally biased region" description="Basic residues" evidence="5">
    <location>
        <begin position="7"/>
        <end position="26"/>
    </location>
</feature>
<evidence type="ECO:0000256" key="3">
    <source>
        <dbReference type="ARBA" id="ARBA00023274"/>
    </source>
</evidence>
<dbReference type="Pfam" id="PF01201">
    <property type="entry name" value="Ribosomal_S8e"/>
    <property type="match status" value="1"/>
</dbReference>
<dbReference type="AlphaFoldDB" id="A0A076L229"/>
<accession>A0A076L229</accession>
<protein>
    <recommendedName>
        <fullName evidence="4">40S ribosomal protein S8</fullName>
    </recommendedName>
</protein>
<dbReference type="FunFam" id="3.10.290.70:FF:000004">
    <property type="entry name" value="40S ribosomal protein S8"/>
    <property type="match status" value="1"/>
</dbReference>
<dbReference type="InterPro" id="IPR001047">
    <property type="entry name" value="Ribosomal_eS8"/>
</dbReference>
<dbReference type="Gene3D" id="3.10.290.70">
    <property type="match status" value="2"/>
</dbReference>
<dbReference type="PROSITE" id="PS01193">
    <property type="entry name" value="RIBOSOMAL_S8E"/>
    <property type="match status" value="1"/>
</dbReference>
<dbReference type="NCBIfam" id="TIGR00307">
    <property type="entry name" value="eS8"/>
    <property type="match status" value="1"/>
</dbReference>
<dbReference type="GO" id="GO:0006412">
    <property type="term" value="P:translation"/>
    <property type="evidence" value="ECO:0007669"/>
    <property type="project" value="InterPro"/>
</dbReference>
<evidence type="ECO:0000256" key="5">
    <source>
        <dbReference type="SAM" id="MobiDB-lite"/>
    </source>
</evidence>